<feature type="domain" description="HTH lysR-type" evidence="5">
    <location>
        <begin position="5"/>
        <end position="62"/>
    </location>
</feature>
<dbReference type="InterPro" id="IPR036388">
    <property type="entry name" value="WH-like_DNA-bd_sf"/>
</dbReference>
<comment type="similarity">
    <text evidence="1">Belongs to the LysR transcriptional regulatory family.</text>
</comment>
<reference evidence="6" key="1">
    <citation type="journal article" date="2014" name="Int. J. Syst. Evol. Microbiol.">
        <title>Complete genome sequence of Corynebacterium casei LMG S-19264T (=DSM 44701T), isolated from a smear-ripened cheese.</title>
        <authorList>
            <consortium name="US DOE Joint Genome Institute (JGI-PGF)"/>
            <person name="Walter F."/>
            <person name="Albersmeier A."/>
            <person name="Kalinowski J."/>
            <person name="Ruckert C."/>
        </authorList>
    </citation>
    <scope>NUCLEOTIDE SEQUENCE</scope>
    <source>
        <strain evidence="6">CGMCC 1.15880</strain>
    </source>
</reference>
<proteinExistence type="inferred from homology"/>
<dbReference type="EMBL" id="BMKA01000001">
    <property type="protein sequence ID" value="GGA11762.1"/>
    <property type="molecule type" value="Genomic_DNA"/>
</dbReference>
<keyword evidence="4" id="KW-0804">Transcription</keyword>
<keyword evidence="2" id="KW-0805">Transcription regulation</keyword>
<evidence type="ECO:0000256" key="3">
    <source>
        <dbReference type="ARBA" id="ARBA00023125"/>
    </source>
</evidence>
<protein>
    <submittedName>
        <fullName evidence="6">LysR family transcriptional regulator</fullName>
    </submittedName>
</protein>
<reference evidence="6" key="2">
    <citation type="submission" date="2020-09" db="EMBL/GenBank/DDBJ databases">
        <authorList>
            <person name="Sun Q."/>
            <person name="Zhou Y."/>
        </authorList>
    </citation>
    <scope>NUCLEOTIDE SEQUENCE</scope>
    <source>
        <strain evidence="6">CGMCC 1.15880</strain>
    </source>
</reference>
<keyword evidence="3" id="KW-0238">DNA-binding</keyword>
<dbReference type="SUPFAM" id="SSF53850">
    <property type="entry name" value="Periplasmic binding protein-like II"/>
    <property type="match status" value="1"/>
</dbReference>
<dbReference type="Proteomes" id="UP000628017">
    <property type="component" value="Unassembled WGS sequence"/>
</dbReference>
<dbReference type="Gene3D" id="3.40.190.290">
    <property type="match status" value="1"/>
</dbReference>
<dbReference type="Pfam" id="PF03466">
    <property type="entry name" value="LysR_substrate"/>
    <property type="match status" value="1"/>
</dbReference>
<comment type="caution">
    <text evidence="6">The sequence shown here is derived from an EMBL/GenBank/DDBJ whole genome shotgun (WGS) entry which is preliminary data.</text>
</comment>
<evidence type="ECO:0000256" key="2">
    <source>
        <dbReference type="ARBA" id="ARBA00023015"/>
    </source>
</evidence>
<dbReference type="PANTHER" id="PTHR30537:SF3">
    <property type="entry name" value="TRANSCRIPTIONAL REGULATORY PROTEIN"/>
    <property type="match status" value="1"/>
</dbReference>
<dbReference type="GO" id="GO:0003700">
    <property type="term" value="F:DNA-binding transcription factor activity"/>
    <property type="evidence" value="ECO:0007669"/>
    <property type="project" value="InterPro"/>
</dbReference>
<dbReference type="GO" id="GO:0043565">
    <property type="term" value="F:sequence-specific DNA binding"/>
    <property type="evidence" value="ECO:0007669"/>
    <property type="project" value="TreeGrafter"/>
</dbReference>
<dbReference type="InterPro" id="IPR005119">
    <property type="entry name" value="LysR_subst-bd"/>
</dbReference>
<name>A0A916VN67_9RHOB</name>
<dbReference type="PANTHER" id="PTHR30537">
    <property type="entry name" value="HTH-TYPE TRANSCRIPTIONAL REGULATOR"/>
    <property type="match status" value="1"/>
</dbReference>
<dbReference type="InterPro" id="IPR058163">
    <property type="entry name" value="LysR-type_TF_proteobact-type"/>
</dbReference>
<dbReference type="AlphaFoldDB" id="A0A916VN67"/>
<sequence>MAKDTNWDDLKVFLHVAQAESLTAGAKVLRMDPATLSRRIARLEEGMGARLFAKSPQGYHLTERGQRLLTHVEHMELALRSAQGEVEDQDDTLSGSIRIGAPDGAANFLLPQVCAEICDENPGLDMQILAVPRVLNLSKREADMAVTVSAPKTGRLSVQKISDYTLHLAATKEYLASHPPIRHKSDLKDHRLIGYINDLIFDDELDYMGEIGESTRAPLTSNSFSVQMNWARRGAGVCIVHDFAIPTFPEVERILTDQISLTRSFYLVRHSDDRRVERLNRVAQLLTGKIRQEIKRLQAAA</sequence>
<accession>A0A916VN67</accession>
<keyword evidence="7" id="KW-1185">Reference proteome</keyword>
<evidence type="ECO:0000259" key="5">
    <source>
        <dbReference type="PROSITE" id="PS50931"/>
    </source>
</evidence>
<evidence type="ECO:0000313" key="6">
    <source>
        <dbReference type="EMBL" id="GGA11762.1"/>
    </source>
</evidence>
<dbReference type="InterPro" id="IPR000847">
    <property type="entry name" value="LysR_HTH_N"/>
</dbReference>
<evidence type="ECO:0000256" key="1">
    <source>
        <dbReference type="ARBA" id="ARBA00009437"/>
    </source>
</evidence>
<dbReference type="RefSeq" id="WP_188671469.1">
    <property type="nucleotide sequence ID" value="NZ_BMKA01000001.1"/>
</dbReference>
<dbReference type="SUPFAM" id="SSF46785">
    <property type="entry name" value="Winged helix' DNA-binding domain"/>
    <property type="match status" value="1"/>
</dbReference>
<dbReference type="Gene3D" id="1.10.10.10">
    <property type="entry name" value="Winged helix-like DNA-binding domain superfamily/Winged helix DNA-binding domain"/>
    <property type="match status" value="1"/>
</dbReference>
<dbReference type="PROSITE" id="PS50931">
    <property type="entry name" value="HTH_LYSR"/>
    <property type="match status" value="1"/>
</dbReference>
<gene>
    <name evidence="6" type="ORF">GCM10011498_09930</name>
</gene>
<evidence type="ECO:0000256" key="4">
    <source>
        <dbReference type="ARBA" id="ARBA00023163"/>
    </source>
</evidence>
<dbReference type="InterPro" id="IPR036390">
    <property type="entry name" value="WH_DNA-bd_sf"/>
</dbReference>
<organism evidence="6 7">
    <name type="scientific">Neptunicoccus cionae</name>
    <dbReference type="NCBI Taxonomy" id="2035344"/>
    <lineage>
        <taxon>Bacteria</taxon>
        <taxon>Pseudomonadati</taxon>
        <taxon>Pseudomonadota</taxon>
        <taxon>Alphaproteobacteria</taxon>
        <taxon>Rhodobacterales</taxon>
        <taxon>Paracoccaceae</taxon>
        <taxon>Neptunicoccus</taxon>
    </lineage>
</organism>
<dbReference type="Pfam" id="PF00126">
    <property type="entry name" value="HTH_1"/>
    <property type="match status" value="1"/>
</dbReference>
<evidence type="ECO:0000313" key="7">
    <source>
        <dbReference type="Proteomes" id="UP000628017"/>
    </source>
</evidence>
<dbReference type="GO" id="GO:0006351">
    <property type="term" value="P:DNA-templated transcription"/>
    <property type="evidence" value="ECO:0007669"/>
    <property type="project" value="TreeGrafter"/>
</dbReference>